<dbReference type="RefSeq" id="WP_217194219.1">
    <property type="nucleotide sequence ID" value="NZ_JAWRCP010000001.1"/>
</dbReference>
<reference evidence="1 2" key="1">
    <citation type="submission" date="2023-11" db="EMBL/GenBank/DDBJ databases">
        <title>Plant-associative lifestyle of Vibrio porteresiae and its evolutionary dynamics.</title>
        <authorList>
            <person name="Rameshkumar N."/>
            <person name="Kirti K."/>
        </authorList>
    </citation>
    <scope>NUCLEOTIDE SEQUENCE [LARGE SCALE GENOMIC DNA]</scope>
    <source>
        <strain evidence="1 2">MSSRF7</strain>
    </source>
</reference>
<dbReference type="EMBL" id="JAWRCP010000001">
    <property type="protein sequence ID" value="MDW6091511.1"/>
    <property type="molecule type" value="Genomic_DNA"/>
</dbReference>
<accession>A0ABU4IQ34</accession>
<name>A0ABU4IQ34_9VIBR</name>
<organism evidence="1 2">
    <name type="scientific">Vibrio rhizosphaerae</name>
    <dbReference type="NCBI Taxonomy" id="398736"/>
    <lineage>
        <taxon>Bacteria</taxon>
        <taxon>Pseudomonadati</taxon>
        <taxon>Pseudomonadota</taxon>
        <taxon>Gammaproteobacteria</taxon>
        <taxon>Vibrionales</taxon>
        <taxon>Vibrionaceae</taxon>
        <taxon>Vibrio</taxon>
    </lineage>
</organism>
<dbReference type="Proteomes" id="UP001279860">
    <property type="component" value="Unassembled WGS sequence"/>
</dbReference>
<protein>
    <submittedName>
        <fullName evidence="1">Uncharacterized protein</fullName>
    </submittedName>
</protein>
<comment type="caution">
    <text evidence="1">The sequence shown here is derived from an EMBL/GenBank/DDBJ whole genome shotgun (WGS) entry which is preliminary data.</text>
</comment>
<sequence>MPKYQVVSFKILHAKNAFYIHMEILEMKPFKYAALAAFITLSSAAAYAGTGTGTAQISATPPALSVVEVQPYTMTLERLPGAAPTGGFSLKSWATYLAQNPEDTVQPGCLKVAGDMNKSVGITITNLSNPTAPGGATLTFSGTPKIDLRTSNVDCSDAIAQTSTGVGVNAAPLTATTSSSGELYIAWSYRQPATASSGFMQLSAWEEGIFSGTVDIAVDYQ</sequence>
<gene>
    <name evidence="1" type="ORF">SBX64_02935</name>
</gene>
<proteinExistence type="predicted"/>
<keyword evidence="2" id="KW-1185">Reference proteome</keyword>
<evidence type="ECO:0000313" key="2">
    <source>
        <dbReference type="Proteomes" id="UP001279860"/>
    </source>
</evidence>
<evidence type="ECO:0000313" key="1">
    <source>
        <dbReference type="EMBL" id="MDW6091511.1"/>
    </source>
</evidence>